<proteinExistence type="predicted"/>
<dbReference type="GO" id="GO:0005524">
    <property type="term" value="F:ATP binding"/>
    <property type="evidence" value="ECO:0007669"/>
    <property type="project" value="UniProtKB-KW"/>
</dbReference>
<reference evidence="8 9" key="1">
    <citation type="submission" date="2018-07" db="EMBL/GenBank/DDBJ databases">
        <title>Crenobacter cavernae sp. nov., isolated from a karst cave.</title>
        <authorList>
            <person name="Zhu H."/>
        </authorList>
    </citation>
    <scope>NUCLEOTIDE SEQUENCE [LARGE SCALE GENOMIC DNA]</scope>
    <source>
        <strain evidence="8 9">K1W11S-77</strain>
    </source>
</reference>
<protein>
    <submittedName>
        <fullName evidence="8">ATP-binding cassette domain-containing protein</fullName>
    </submittedName>
</protein>
<dbReference type="Proteomes" id="UP000254537">
    <property type="component" value="Chromosome"/>
</dbReference>
<name>A0A345Y971_9NEIS</name>
<dbReference type="Gene3D" id="3.40.50.300">
    <property type="entry name" value="P-loop containing nucleotide triphosphate hydrolases"/>
    <property type="match status" value="1"/>
</dbReference>
<keyword evidence="1" id="KW-0813">Transport</keyword>
<dbReference type="CDD" id="cd03214">
    <property type="entry name" value="ABC_Iron-Siderophores_B12_Hemin"/>
    <property type="match status" value="1"/>
</dbReference>
<dbReference type="InterPro" id="IPR003593">
    <property type="entry name" value="AAA+_ATPase"/>
</dbReference>
<keyword evidence="5" id="KW-1278">Translocase</keyword>
<evidence type="ECO:0000313" key="8">
    <source>
        <dbReference type="EMBL" id="AXK40473.1"/>
    </source>
</evidence>
<dbReference type="SUPFAM" id="SSF52540">
    <property type="entry name" value="P-loop containing nucleoside triphosphate hydrolases"/>
    <property type="match status" value="1"/>
</dbReference>
<dbReference type="GO" id="GO:0016887">
    <property type="term" value="F:ATP hydrolysis activity"/>
    <property type="evidence" value="ECO:0007669"/>
    <property type="project" value="InterPro"/>
</dbReference>
<dbReference type="InterPro" id="IPR027417">
    <property type="entry name" value="P-loop_NTPase"/>
</dbReference>
<gene>
    <name evidence="8" type="ORF">DWG20_14105</name>
</gene>
<keyword evidence="3" id="KW-0547">Nucleotide-binding</keyword>
<evidence type="ECO:0000259" key="7">
    <source>
        <dbReference type="PROSITE" id="PS50893"/>
    </source>
</evidence>
<organism evidence="8 9">
    <name type="scientific">Crenobacter cavernae</name>
    <dbReference type="NCBI Taxonomy" id="2290923"/>
    <lineage>
        <taxon>Bacteria</taxon>
        <taxon>Pseudomonadati</taxon>
        <taxon>Pseudomonadota</taxon>
        <taxon>Betaproteobacteria</taxon>
        <taxon>Neisseriales</taxon>
        <taxon>Neisseriaceae</taxon>
        <taxon>Crenobacter</taxon>
    </lineage>
</organism>
<dbReference type="OrthoDB" id="5296765at2"/>
<dbReference type="AlphaFoldDB" id="A0A345Y971"/>
<evidence type="ECO:0000256" key="4">
    <source>
        <dbReference type="ARBA" id="ARBA00022840"/>
    </source>
</evidence>
<sequence length="256" mass="27398">MLELDAVGRALGPRRLGPVSLTVAQGEVLALLGPNGAGKSSLLQLATGLARPDRGEVRLAGQAISRLSAVELASRRAVLEQAARLPARCIVREVVEGGACRQHGANPQRLAEVLQRTGVDRLADRLTDKLSGGEAQRVLLARAWYQLLSSKQAERYLLLDEPTAMLDIGAADALLADIASTARTENIGVLAVVHDLNLALRHADRVALINNGQCVAIGPTAEVMRAERLEAVYGVRLAELGHPEEADWRAFIPLRD</sequence>
<evidence type="ECO:0000256" key="6">
    <source>
        <dbReference type="ARBA" id="ARBA00037066"/>
    </source>
</evidence>
<keyword evidence="2" id="KW-0472">Membrane</keyword>
<keyword evidence="4 8" id="KW-0067">ATP-binding</keyword>
<accession>A0A345Y971</accession>
<dbReference type="PANTHER" id="PTHR42794:SF1">
    <property type="entry name" value="HEMIN IMPORT ATP-BINDING PROTEIN HMUV"/>
    <property type="match status" value="1"/>
</dbReference>
<dbReference type="EMBL" id="CP031337">
    <property type="protein sequence ID" value="AXK40473.1"/>
    <property type="molecule type" value="Genomic_DNA"/>
</dbReference>
<dbReference type="Pfam" id="PF00005">
    <property type="entry name" value="ABC_tran"/>
    <property type="match status" value="1"/>
</dbReference>
<dbReference type="RefSeq" id="WP_115434400.1">
    <property type="nucleotide sequence ID" value="NZ_CP031337.1"/>
</dbReference>
<keyword evidence="2" id="KW-1003">Cell membrane</keyword>
<evidence type="ECO:0000256" key="1">
    <source>
        <dbReference type="ARBA" id="ARBA00022448"/>
    </source>
</evidence>
<dbReference type="InterPro" id="IPR017871">
    <property type="entry name" value="ABC_transporter-like_CS"/>
</dbReference>
<dbReference type="PROSITE" id="PS50893">
    <property type="entry name" value="ABC_TRANSPORTER_2"/>
    <property type="match status" value="1"/>
</dbReference>
<dbReference type="PANTHER" id="PTHR42794">
    <property type="entry name" value="HEMIN IMPORT ATP-BINDING PROTEIN HMUV"/>
    <property type="match status" value="1"/>
</dbReference>
<dbReference type="SMART" id="SM00382">
    <property type="entry name" value="AAA"/>
    <property type="match status" value="1"/>
</dbReference>
<feature type="domain" description="ABC transporter" evidence="7">
    <location>
        <begin position="1"/>
        <end position="236"/>
    </location>
</feature>
<evidence type="ECO:0000256" key="3">
    <source>
        <dbReference type="ARBA" id="ARBA00022741"/>
    </source>
</evidence>
<comment type="function">
    <text evidence="6">Part of the ABC transporter complex HmuTUV involved in hemin import. Responsible for energy coupling to the transport system.</text>
</comment>
<dbReference type="InterPro" id="IPR003439">
    <property type="entry name" value="ABC_transporter-like_ATP-bd"/>
</dbReference>
<dbReference type="KEGG" id="ccah:DWG20_14105"/>
<evidence type="ECO:0000256" key="5">
    <source>
        <dbReference type="ARBA" id="ARBA00022967"/>
    </source>
</evidence>
<dbReference type="PROSITE" id="PS00211">
    <property type="entry name" value="ABC_TRANSPORTER_1"/>
    <property type="match status" value="1"/>
</dbReference>
<evidence type="ECO:0000256" key="2">
    <source>
        <dbReference type="ARBA" id="ARBA00022475"/>
    </source>
</evidence>
<evidence type="ECO:0000313" key="9">
    <source>
        <dbReference type="Proteomes" id="UP000254537"/>
    </source>
</evidence>